<evidence type="ECO:0000313" key="1">
    <source>
        <dbReference type="EMBL" id="OXA46174.1"/>
    </source>
</evidence>
<accession>A0A226DMV3</accession>
<gene>
    <name evidence="1" type="ORF">Fcan01_19238</name>
</gene>
<keyword evidence="2" id="KW-1185">Reference proteome</keyword>
<dbReference type="AlphaFoldDB" id="A0A226DMV3"/>
<organism evidence="1 2">
    <name type="scientific">Folsomia candida</name>
    <name type="common">Springtail</name>
    <dbReference type="NCBI Taxonomy" id="158441"/>
    <lineage>
        <taxon>Eukaryota</taxon>
        <taxon>Metazoa</taxon>
        <taxon>Ecdysozoa</taxon>
        <taxon>Arthropoda</taxon>
        <taxon>Hexapoda</taxon>
        <taxon>Collembola</taxon>
        <taxon>Entomobryomorpha</taxon>
        <taxon>Isotomoidea</taxon>
        <taxon>Isotomidae</taxon>
        <taxon>Proisotominae</taxon>
        <taxon>Folsomia</taxon>
    </lineage>
</organism>
<sequence length="503" mass="58392">MLIPQHGTADAIVYQSEIIPVSRRQSQLGSSCEIVHIHHNKANTYEDLVKEFEFFYWHWHKPWSNFFVYYRKLLAENLLTNFWRTQSFMVYIVFHGRLYKFLRIGSVLLVGSRYCIKIVITKNPQPPPDWAGYPVNVLVRSPKSAGPTYLGYQEAAENEISCLKNKFNFSLSYVPLVHRVKPYIEINIQQLRYDPQEINFLGLCRMEKYYVIYCRHYDILEATWGVWFSPFRPPVWIAIVLTLFLVGASGGKLKTFLANIFFLLSILLRQAIRDLDSFQYLSFSLVAGTILPTVYESIITGKIVAPSPPLMINNLGQLINLSYKLVFPMDNASLHNWAGDDSAFVFEFKKYHIEDKLNSSMAMVSTLKLLDLNERLANEKEKTGMIYSTDDAQGWTKILERHRRGTSYYQKNYPCNQFSFDGHHINIIFLYVPFVKEAMRVHNSFFEAGLINQWTKLENFMELQKMKLKRGQRARPVSPPFQAQVRINSVKSAPLPLTAQLGI</sequence>
<dbReference type="Proteomes" id="UP000198287">
    <property type="component" value="Unassembled WGS sequence"/>
</dbReference>
<proteinExistence type="predicted"/>
<protein>
    <submittedName>
        <fullName evidence="1">Uncharacterized protein</fullName>
    </submittedName>
</protein>
<comment type="caution">
    <text evidence="1">The sequence shown here is derived from an EMBL/GenBank/DDBJ whole genome shotgun (WGS) entry which is preliminary data.</text>
</comment>
<evidence type="ECO:0000313" key="2">
    <source>
        <dbReference type="Proteomes" id="UP000198287"/>
    </source>
</evidence>
<reference evidence="1 2" key="1">
    <citation type="submission" date="2015-12" db="EMBL/GenBank/DDBJ databases">
        <title>The genome of Folsomia candida.</title>
        <authorList>
            <person name="Faddeeva A."/>
            <person name="Derks M.F."/>
            <person name="Anvar Y."/>
            <person name="Smit S."/>
            <person name="Van Straalen N."/>
            <person name="Roelofs D."/>
        </authorList>
    </citation>
    <scope>NUCLEOTIDE SEQUENCE [LARGE SCALE GENOMIC DNA]</scope>
    <source>
        <strain evidence="1 2">VU population</strain>
        <tissue evidence="1">Whole body</tissue>
    </source>
</reference>
<name>A0A226DMV3_FOLCA</name>
<dbReference type="EMBL" id="LNIX01000016">
    <property type="protein sequence ID" value="OXA46174.1"/>
    <property type="molecule type" value="Genomic_DNA"/>
</dbReference>